<dbReference type="EMBL" id="BOLY01000007">
    <property type="protein sequence ID" value="GIZ48164.1"/>
    <property type="molecule type" value="Genomic_DNA"/>
</dbReference>
<gene>
    <name evidence="2" type="ORF">CKM354_001123700</name>
</gene>
<dbReference type="OrthoDB" id="3553147at2759"/>
<protein>
    <recommendedName>
        <fullName evidence="1">Heterokaryon incompatibility domain-containing protein</fullName>
    </recommendedName>
</protein>
<dbReference type="AlphaFoldDB" id="A0A9P3FKY9"/>
<dbReference type="InterPro" id="IPR052895">
    <property type="entry name" value="HetReg/Transcr_Mod"/>
</dbReference>
<dbReference type="Proteomes" id="UP000825890">
    <property type="component" value="Unassembled WGS sequence"/>
</dbReference>
<dbReference type="GeneID" id="68296812"/>
<proteinExistence type="predicted"/>
<dbReference type="PANTHER" id="PTHR24148:SF80">
    <property type="entry name" value="HETEROKARYON INCOMPATIBILITY DOMAIN-CONTAINING PROTEIN"/>
    <property type="match status" value="1"/>
</dbReference>
<dbReference type="Pfam" id="PF06985">
    <property type="entry name" value="HET"/>
    <property type="match status" value="1"/>
</dbReference>
<name>A0A9P3FKY9_9PEZI</name>
<sequence>MPRRRRRHAAKAWDSARIYKRFSALKRSVVDGEQTPLRIRVLYLEPAWNLDDPLFGEFEASLLTEWHGKFDALSYTWQAPFDDQVLEDDFIEVQNGVNVPITGNLGRALRRLRFQYKWFHIVWIDAICIDQQDSEEQAQ</sequence>
<keyword evidence="3" id="KW-1185">Reference proteome</keyword>
<evidence type="ECO:0000313" key="3">
    <source>
        <dbReference type="Proteomes" id="UP000825890"/>
    </source>
</evidence>
<evidence type="ECO:0000313" key="2">
    <source>
        <dbReference type="EMBL" id="GIZ48164.1"/>
    </source>
</evidence>
<comment type="caution">
    <text evidence="2">The sequence shown here is derived from an EMBL/GenBank/DDBJ whole genome shotgun (WGS) entry which is preliminary data.</text>
</comment>
<dbReference type="InterPro" id="IPR010730">
    <property type="entry name" value="HET"/>
</dbReference>
<feature type="domain" description="Heterokaryon incompatibility" evidence="1">
    <location>
        <begin position="70"/>
        <end position="138"/>
    </location>
</feature>
<reference evidence="2 3" key="1">
    <citation type="submission" date="2021-01" db="EMBL/GenBank/DDBJ databases">
        <title>Cercospora kikuchii MAFF 305040 whole genome shotgun sequence.</title>
        <authorList>
            <person name="Kashiwa T."/>
            <person name="Suzuki T."/>
        </authorList>
    </citation>
    <scope>NUCLEOTIDE SEQUENCE [LARGE SCALE GENOMIC DNA]</scope>
    <source>
        <strain evidence="2 3">MAFF 305040</strain>
    </source>
</reference>
<accession>A0A9P3FKY9</accession>
<dbReference type="PANTHER" id="PTHR24148">
    <property type="entry name" value="ANKYRIN REPEAT DOMAIN-CONTAINING PROTEIN 39 HOMOLOG-RELATED"/>
    <property type="match status" value="1"/>
</dbReference>
<organism evidence="2 3">
    <name type="scientific">Cercospora kikuchii</name>
    <dbReference type="NCBI Taxonomy" id="84275"/>
    <lineage>
        <taxon>Eukaryota</taxon>
        <taxon>Fungi</taxon>
        <taxon>Dikarya</taxon>
        <taxon>Ascomycota</taxon>
        <taxon>Pezizomycotina</taxon>
        <taxon>Dothideomycetes</taxon>
        <taxon>Dothideomycetidae</taxon>
        <taxon>Mycosphaerellales</taxon>
        <taxon>Mycosphaerellaceae</taxon>
        <taxon>Cercospora</taxon>
    </lineage>
</organism>
<dbReference type="RefSeq" id="XP_044662651.1">
    <property type="nucleotide sequence ID" value="XM_044806716.1"/>
</dbReference>
<evidence type="ECO:0000259" key="1">
    <source>
        <dbReference type="Pfam" id="PF06985"/>
    </source>
</evidence>